<evidence type="ECO:0000259" key="2">
    <source>
        <dbReference type="Pfam" id="PF13840"/>
    </source>
</evidence>
<sequence>MSGETNLARLLANLTPELDSTEYVYCCVKQRPDGITDEDCLAYIHEREGLTLVLTRQKADALQLSWQGPFHCVCLTIHSSLEAVGLTAAVSGALAQNGVSANMLAGYYHDHILIPCAQAEQAMQVLQGLTKDY</sequence>
<dbReference type="Pfam" id="PF10000">
    <property type="entry name" value="ACT_3"/>
    <property type="match status" value="1"/>
</dbReference>
<dbReference type="PANTHER" id="PTHR39199:SF1">
    <property type="entry name" value="BLR5128 PROTEIN"/>
    <property type="match status" value="1"/>
</dbReference>
<keyword evidence="4" id="KW-1185">Reference proteome</keyword>
<dbReference type="PANTHER" id="PTHR39199">
    <property type="entry name" value="BLR5128 PROTEIN"/>
    <property type="match status" value="1"/>
</dbReference>
<dbReference type="InterPro" id="IPR045865">
    <property type="entry name" value="ACT-like_dom_sf"/>
</dbReference>
<dbReference type="InterPro" id="IPR018717">
    <property type="entry name" value="DUF2241"/>
</dbReference>
<reference evidence="4" key="1">
    <citation type="journal article" date="2019" name="Int. J. Syst. Evol. Microbiol.">
        <title>The Global Catalogue of Microorganisms (GCM) 10K type strain sequencing project: providing services to taxonomists for standard genome sequencing and annotation.</title>
        <authorList>
            <consortium name="The Broad Institute Genomics Platform"/>
            <consortium name="The Broad Institute Genome Sequencing Center for Infectious Disease"/>
            <person name="Wu L."/>
            <person name="Ma J."/>
        </authorList>
    </citation>
    <scope>NUCLEOTIDE SEQUENCE [LARGE SCALE GENOMIC DNA]</scope>
    <source>
        <strain evidence="4">CGMCC 1.16031</strain>
    </source>
</reference>
<dbReference type="EMBL" id="JBHSUS010000001">
    <property type="protein sequence ID" value="MFC6440675.1"/>
    <property type="molecule type" value="Genomic_DNA"/>
</dbReference>
<accession>A0ABW1XPH6</accession>
<dbReference type="InterPro" id="IPR027795">
    <property type="entry name" value="CASTOR_ACT_dom"/>
</dbReference>
<dbReference type="RefSeq" id="WP_131259632.1">
    <property type="nucleotide sequence ID" value="NZ_JBHSUS010000001.1"/>
</dbReference>
<organism evidence="3 4">
    <name type="scientific">Pseudobowmanella zhangzhouensis</name>
    <dbReference type="NCBI Taxonomy" id="1537679"/>
    <lineage>
        <taxon>Bacteria</taxon>
        <taxon>Pseudomonadati</taxon>
        <taxon>Pseudomonadota</taxon>
        <taxon>Gammaproteobacteria</taxon>
        <taxon>Alteromonadales</taxon>
        <taxon>Alteromonadaceae</taxon>
    </lineage>
</organism>
<feature type="domain" description="DUF2241" evidence="1">
    <location>
        <begin position="2"/>
        <end position="70"/>
    </location>
</feature>
<evidence type="ECO:0000259" key="1">
    <source>
        <dbReference type="Pfam" id="PF10000"/>
    </source>
</evidence>
<feature type="domain" description="CASTOR ACT" evidence="2">
    <location>
        <begin position="71"/>
        <end position="127"/>
    </location>
</feature>
<comment type="caution">
    <text evidence="3">The sequence shown here is derived from an EMBL/GenBank/DDBJ whole genome shotgun (WGS) entry which is preliminary data.</text>
</comment>
<gene>
    <name evidence="3" type="ORF">ACFP85_11025</name>
</gene>
<protein>
    <submittedName>
        <fullName evidence="3">ACT domain-containing protein</fullName>
    </submittedName>
</protein>
<proteinExistence type="predicted"/>
<dbReference type="SUPFAM" id="SSF55021">
    <property type="entry name" value="ACT-like"/>
    <property type="match status" value="2"/>
</dbReference>
<name>A0ABW1XPH6_9ALTE</name>
<dbReference type="Pfam" id="PF13840">
    <property type="entry name" value="ACT_7"/>
    <property type="match status" value="1"/>
</dbReference>
<dbReference type="Proteomes" id="UP001596364">
    <property type="component" value="Unassembled WGS sequence"/>
</dbReference>
<evidence type="ECO:0000313" key="3">
    <source>
        <dbReference type="EMBL" id="MFC6440675.1"/>
    </source>
</evidence>
<evidence type="ECO:0000313" key="4">
    <source>
        <dbReference type="Proteomes" id="UP001596364"/>
    </source>
</evidence>
<dbReference type="Gene3D" id="3.30.2130.10">
    <property type="entry name" value="VC0802-like"/>
    <property type="match status" value="1"/>
</dbReference>